<dbReference type="PANTHER" id="PTHR11487">
    <property type="entry name" value="THIOESTERASE"/>
    <property type="match status" value="1"/>
</dbReference>
<evidence type="ECO:0000259" key="2">
    <source>
        <dbReference type="Pfam" id="PF00975"/>
    </source>
</evidence>
<dbReference type="SUPFAM" id="SSF53474">
    <property type="entry name" value="alpha/beta-Hydrolases"/>
    <property type="match status" value="1"/>
</dbReference>
<dbReference type="InterPro" id="IPR001031">
    <property type="entry name" value="Thioesterase"/>
</dbReference>
<protein>
    <submittedName>
        <fullName evidence="3">Alpha/beta fold hydrolase</fullName>
    </submittedName>
</protein>
<dbReference type="PANTHER" id="PTHR11487:SF0">
    <property type="entry name" value="S-ACYL FATTY ACID SYNTHASE THIOESTERASE, MEDIUM CHAIN"/>
    <property type="match status" value="1"/>
</dbReference>
<keyword evidence="4" id="KW-1185">Reference proteome</keyword>
<name>A0ABZ2KQD6_9BACT</name>
<dbReference type="InterPro" id="IPR012223">
    <property type="entry name" value="TEII"/>
</dbReference>
<evidence type="ECO:0000313" key="3">
    <source>
        <dbReference type="EMBL" id="WXA98556.1"/>
    </source>
</evidence>
<keyword evidence="3" id="KW-0378">Hydrolase</keyword>
<dbReference type="EMBL" id="CP089982">
    <property type="protein sequence ID" value="WXA98556.1"/>
    <property type="molecule type" value="Genomic_DNA"/>
</dbReference>
<evidence type="ECO:0000313" key="4">
    <source>
        <dbReference type="Proteomes" id="UP001379533"/>
    </source>
</evidence>
<sequence>MSTAQSSPWIPAGLPRATPADGRPRVLCFHYSGKGASMFRDWPARLGEAAEVAAIQLPGREDRLRDTPIADIDALLAELVPAVKPWVDAPFVLFGHCMGALLAAELAVALRRQYGVQPHALVLSAVIPAWQERGSYDLSHLGDAALIRELRQRGSLTPKMLAEPALLTFILPSTRADSALCESIRAKGRPERPLLDCPLVLYAGRTDSRFEPEALQAWKALSTGPTRLTVFEGDHGFLDANPNAVIDAVRAELPRGGRP</sequence>
<dbReference type="GO" id="GO:0016787">
    <property type="term" value="F:hydrolase activity"/>
    <property type="evidence" value="ECO:0007669"/>
    <property type="project" value="UniProtKB-KW"/>
</dbReference>
<dbReference type="InterPro" id="IPR029058">
    <property type="entry name" value="AB_hydrolase_fold"/>
</dbReference>
<reference evidence="3 4" key="1">
    <citation type="submission" date="2021-12" db="EMBL/GenBank/DDBJ databases">
        <title>Discovery of the Pendulisporaceae a myxobacterial family with distinct sporulation behavior and unique specialized metabolism.</title>
        <authorList>
            <person name="Garcia R."/>
            <person name="Popoff A."/>
            <person name="Bader C.D."/>
            <person name="Loehr J."/>
            <person name="Walesch S."/>
            <person name="Walt C."/>
            <person name="Boldt J."/>
            <person name="Bunk B."/>
            <person name="Haeckl F.J.F.P.J."/>
            <person name="Gunesch A.P."/>
            <person name="Birkelbach J."/>
            <person name="Nuebel U."/>
            <person name="Pietschmann T."/>
            <person name="Bach T."/>
            <person name="Mueller R."/>
        </authorList>
    </citation>
    <scope>NUCLEOTIDE SEQUENCE [LARGE SCALE GENOMIC DNA]</scope>
    <source>
        <strain evidence="3 4">MSr12523</strain>
    </source>
</reference>
<comment type="similarity">
    <text evidence="1">Belongs to the thioesterase family.</text>
</comment>
<feature type="domain" description="Thioesterase" evidence="2">
    <location>
        <begin position="25"/>
        <end position="251"/>
    </location>
</feature>
<dbReference type="Proteomes" id="UP001379533">
    <property type="component" value="Chromosome"/>
</dbReference>
<proteinExistence type="inferred from homology"/>
<dbReference type="RefSeq" id="WP_394849170.1">
    <property type="nucleotide sequence ID" value="NZ_CP089982.1"/>
</dbReference>
<organism evidence="3 4">
    <name type="scientific">Pendulispora brunnea</name>
    <dbReference type="NCBI Taxonomy" id="2905690"/>
    <lineage>
        <taxon>Bacteria</taxon>
        <taxon>Pseudomonadati</taxon>
        <taxon>Myxococcota</taxon>
        <taxon>Myxococcia</taxon>
        <taxon>Myxococcales</taxon>
        <taxon>Sorangiineae</taxon>
        <taxon>Pendulisporaceae</taxon>
        <taxon>Pendulispora</taxon>
    </lineage>
</organism>
<evidence type="ECO:0000256" key="1">
    <source>
        <dbReference type="ARBA" id="ARBA00007169"/>
    </source>
</evidence>
<dbReference type="Gene3D" id="3.40.50.1820">
    <property type="entry name" value="alpha/beta hydrolase"/>
    <property type="match status" value="1"/>
</dbReference>
<accession>A0ABZ2KQD6</accession>
<dbReference type="Pfam" id="PF00975">
    <property type="entry name" value="Thioesterase"/>
    <property type="match status" value="1"/>
</dbReference>
<gene>
    <name evidence="3" type="ORF">LZC95_17195</name>
</gene>